<dbReference type="VEuPathDB" id="FungiDB:SDRG_15065"/>
<feature type="compositionally biased region" description="Polar residues" evidence="1">
    <location>
        <begin position="138"/>
        <end position="154"/>
    </location>
</feature>
<dbReference type="GeneID" id="19955792"/>
<name>T0R500_SAPDV</name>
<feature type="region of interest" description="Disordered" evidence="1">
    <location>
        <begin position="132"/>
        <end position="154"/>
    </location>
</feature>
<accession>T0R500</accession>
<dbReference type="EMBL" id="JH767214">
    <property type="protein sequence ID" value="EQC27163.1"/>
    <property type="molecule type" value="Genomic_DNA"/>
</dbReference>
<evidence type="ECO:0000256" key="1">
    <source>
        <dbReference type="SAM" id="MobiDB-lite"/>
    </source>
</evidence>
<dbReference type="RefSeq" id="XP_008619449.1">
    <property type="nucleotide sequence ID" value="XM_008621227.1"/>
</dbReference>
<dbReference type="STRING" id="1156394.T0R500"/>
<dbReference type="OrthoDB" id="78684at2759"/>
<keyword evidence="3" id="KW-1185">Reference proteome</keyword>
<organism evidence="2 3">
    <name type="scientific">Saprolegnia diclina (strain VS20)</name>
    <dbReference type="NCBI Taxonomy" id="1156394"/>
    <lineage>
        <taxon>Eukaryota</taxon>
        <taxon>Sar</taxon>
        <taxon>Stramenopiles</taxon>
        <taxon>Oomycota</taxon>
        <taxon>Saprolegniomycetes</taxon>
        <taxon>Saprolegniales</taxon>
        <taxon>Saprolegniaceae</taxon>
        <taxon>Saprolegnia</taxon>
    </lineage>
</organism>
<reference evidence="2 3" key="1">
    <citation type="submission" date="2012-04" db="EMBL/GenBank/DDBJ databases">
        <title>The Genome Sequence of Saprolegnia declina VS20.</title>
        <authorList>
            <consortium name="The Broad Institute Genome Sequencing Platform"/>
            <person name="Russ C."/>
            <person name="Nusbaum C."/>
            <person name="Tyler B."/>
            <person name="van West P."/>
            <person name="Dieguez-Uribeondo J."/>
            <person name="de Bruijn I."/>
            <person name="Tripathy S."/>
            <person name="Jiang R."/>
            <person name="Young S.K."/>
            <person name="Zeng Q."/>
            <person name="Gargeya S."/>
            <person name="Fitzgerald M."/>
            <person name="Haas B."/>
            <person name="Abouelleil A."/>
            <person name="Alvarado L."/>
            <person name="Arachchi H.M."/>
            <person name="Berlin A."/>
            <person name="Chapman S.B."/>
            <person name="Goldberg J."/>
            <person name="Griggs A."/>
            <person name="Gujja S."/>
            <person name="Hansen M."/>
            <person name="Howarth C."/>
            <person name="Imamovic A."/>
            <person name="Larimer J."/>
            <person name="McCowen C."/>
            <person name="Montmayeur A."/>
            <person name="Murphy C."/>
            <person name="Neiman D."/>
            <person name="Pearson M."/>
            <person name="Priest M."/>
            <person name="Roberts A."/>
            <person name="Saif S."/>
            <person name="Shea T."/>
            <person name="Sisk P."/>
            <person name="Sykes S."/>
            <person name="Wortman J."/>
            <person name="Nusbaum C."/>
            <person name="Birren B."/>
        </authorList>
    </citation>
    <scope>NUCLEOTIDE SEQUENCE [LARGE SCALE GENOMIC DNA]</scope>
    <source>
        <strain evidence="2 3">VS20</strain>
    </source>
</reference>
<dbReference type="InParanoid" id="T0R500"/>
<evidence type="ECO:0000313" key="2">
    <source>
        <dbReference type="EMBL" id="EQC27163.1"/>
    </source>
</evidence>
<dbReference type="AlphaFoldDB" id="T0R500"/>
<gene>
    <name evidence="2" type="ORF">SDRG_15065</name>
</gene>
<dbReference type="Proteomes" id="UP000030762">
    <property type="component" value="Unassembled WGS sequence"/>
</dbReference>
<sequence length="154" mass="17863">MDDLDKVVNDQIDFIRDGLAHVGHFTKMDVLPVFENEMRVLEEARAKLHEAVDMARRSRGQFRDEILPKLRERSAKVLRLYTAKLRTLWRRSDDFDNMDNHDQCMLLFQLNQHSTLDDVLTKMTAAIMAAVSKEVPQQRPNATTTTRQPPTSAR</sequence>
<dbReference type="OMA" id="DTILVAM"/>
<proteinExistence type="predicted"/>
<protein>
    <submittedName>
        <fullName evidence="2">Uncharacterized protein</fullName>
    </submittedName>
</protein>
<evidence type="ECO:0000313" key="3">
    <source>
        <dbReference type="Proteomes" id="UP000030762"/>
    </source>
</evidence>